<dbReference type="AlphaFoldDB" id="A0A1W2GZ91"/>
<feature type="signal peptide" evidence="1">
    <location>
        <begin position="1"/>
        <end position="20"/>
    </location>
</feature>
<dbReference type="RefSeq" id="WP_084118877.1">
    <property type="nucleotide sequence ID" value="NZ_LT838813.1"/>
</dbReference>
<keyword evidence="1" id="KW-0732">Signal</keyword>
<dbReference type="EMBL" id="LT838813">
    <property type="protein sequence ID" value="SMD42030.1"/>
    <property type="molecule type" value="Genomic_DNA"/>
</dbReference>
<dbReference type="STRING" id="758820.SAMN00777080_0566"/>
<dbReference type="OrthoDB" id="1524207at2"/>
<feature type="chain" id="PRO_5012393568" description="Secreted protein" evidence="1">
    <location>
        <begin position="21"/>
        <end position="188"/>
    </location>
</feature>
<gene>
    <name evidence="2" type="ORF">SAMN00777080_0566</name>
</gene>
<accession>A0A1W2GZ91</accession>
<evidence type="ECO:0008006" key="4">
    <source>
        <dbReference type="Google" id="ProtNLM"/>
    </source>
</evidence>
<organism evidence="2 3">
    <name type="scientific">Aquiflexum balticum DSM 16537</name>
    <dbReference type="NCBI Taxonomy" id="758820"/>
    <lineage>
        <taxon>Bacteria</taxon>
        <taxon>Pseudomonadati</taxon>
        <taxon>Bacteroidota</taxon>
        <taxon>Cytophagia</taxon>
        <taxon>Cytophagales</taxon>
        <taxon>Cyclobacteriaceae</taxon>
        <taxon>Aquiflexum</taxon>
    </lineage>
</organism>
<proteinExistence type="predicted"/>
<reference evidence="3" key="1">
    <citation type="submission" date="2017-04" db="EMBL/GenBank/DDBJ databases">
        <authorList>
            <person name="Varghese N."/>
            <person name="Submissions S."/>
        </authorList>
    </citation>
    <scope>NUCLEOTIDE SEQUENCE [LARGE SCALE GENOMIC DNA]</scope>
    <source>
        <strain evidence="3">DSM 16537</strain>
    </source>
</reference>
<evidence type="ECO:0000256" key="1">
    <source>
        <dbReference type="SAM" id="SignalP"/>
    </source>
</evidence>
<evidence type="ECO:0000313" key="2">
    <source>
        <dbReference type="EMBL" id="SMD42030.1"/>
    </source>
</evidence>
<sequence length="188" mass="21362">MKIAVIFSFVFLSLTFSSFAQDKGNLVFWEKLSKHCGKAYEGVVTTEISDNDPFAGKKLVMHVVDCGEGFIHIPFFVGNDKSRTWVLTMENGLVKLKHDHRHEDGSADEITQYGGTSPNTGMDSIQIFPADQETANLIPYAANNVWWITLEDEYFTYNLRRIGTERLFTVKFDLKKEVQSPGPAWGWE</sequence>
<evidence type="ECO:0000313" key="3">
    <source>
        <dbReference type="Proteomes" id="UP000192333"/>
    </source>
</evidence>
<keyword evidence="3" id="KW-1185">Reference proteome</keyword>
<name>A0A1W2GZ91_9BACT</name>
<dbReference type="Proteomes" id="UP000192333">
    <property type="component" value="Chromosome I"/>
</dbReference>
<protein>
    <recommendedName>
        <fullName evidence="4">Secreted protein</fullName>
    </recommendedName>
</protein>